<evidence type="ECO:0000313" key="2">
    <source>
        <dbReference type="Proteomes" id="UP000033934"/>
    </source>
</evidence>
<reference evidence="1 2" key="1">
    <citation type="journal article" date="2015" name="Nature">
        <title>rRNA introns, odd ribosomes, and small enigmatic genomes across a large radiation of phyla.</title>
        <authorList>
            <person name="Brown C.T."/>
            <person name="Hug L.A."/>
            <person name="Thomas B.C."/>
            <person name="Sharon I."/>
            <person name="Castelle C.J."/>
            <person name="Singh A."/>
            <person name="Wilkins M.J."/>
            <person name="Williams K.H."/>
            <person name="Banfield J.F."/>
        </authorList>
    </citation>
    <scope>NUCLEOTIDE SEQUENCE [LARGE SCALE GENOMIC DNA]</scope>
</reference>
<sequence>MKYLSKIEDKVKSNQALTKDDLFFLYEIDSKIEGFGHGDDPRVEELRRTRNPKEDAPIVFDCVPNEIAWDKREINEQTKAYIGKLDVKVFTLIEEYGIEQVYTSFPDVRVELEKDFEAQPISLVEFERQRELYNQQTVDESQKIQITDYSKRMAEEIGEPEHPAIKEKEIFTLVRIQVRSLFQDEQTHTTDEIFTKANELGLELCPPEVGLIKRLQDTNQPMGDWYIIAMKPITAQSGYPDIFYLVRCDHGLWLYDSYWAKPDYKWYLDNEFVFRLRKLT</sequence>
<protein>
    <submittedName>
        <fullName evidence="1">Uncharacterized protein</fullName>
    </submittedName>
</protein>
<dbReference type="EMBL" id="LBVO01000008">
    <property type="protein sequence ID" value="KKQ90320.1"/>
    <property type="molecule type" value="Genomic_DNA"/>
</dbReference>
<evidence type="ECO:0000313" key="1">
    <source>
        <dbReference type="EMBL" id="KKQ90320.1"/>
    </source>
</evidence>
<accession>A0A0G0LQR4</accession>
<dbReference type="AlphaFoldDB" id="A0A0G0LQR4"/>
<organism evidence="1 2">
    <name type="scientific">Berkelbacteria bacterium GW2011_GWA2_38_9</name>
    <dbReference type="NCBI Taxonomy" id="1618334"/>
    <lineage>
        <taxon>Bacteria</taxon>
        <taxon>Candidatus Berkelbacteria</taxon>
    </lineage>
</organism>
<comment type="caution">
    <text evidence="1">The sequence shown here is derived from an EMBL/GenBank/DDBJ whole genome shotgun (WGS) entry which is preliminary data.</text>
</comment>
<name>A0A0G0LQR4_9BACT</name>
<dbReference type="Proteomes" id="UP000033934">
    <property type="component" value="Unassembled WGS sequence"/>
</dbReference>
<gene>
    <name evidence="1" type="ORF">UT11_C0008G0008</name>
</gene>
<proteinExistence type="predicted"/>